<sequence>MRAQWKFKCGDRAISDLDSADFRAPQEHAQFKLIFVFSAKSDHVQSAAFHVFTYFSKTYVVRINSRGEMVDPLFKPNFWNCYALILSDLPRTNNGNEGWHKPSNLILEQLFTSAKLLLLSRRKSLLLSALDLLANLTHLNRCSLTNGILSTSEMTNLSNLLSRARLMLFLIS</sequence>
<dbReference type="AlphaFoldDB" id="A0A4U5MDA2"/>
<organism evidence="1 2">
    <name type="scientific">Steinernema carpocapsae</name>
    <name type="common">Entomopathogenic nematode</name>
    <dbReference type="NCBI Taxonomy" id="34508"/>
    <lineage>
        <taxon>Eukaryota</taxon>
        <taxon>Metazoa</taxon>
        <taxon>Ecdysozoa</taxon>
        <taxon>Nematoda</taxon>
        <taxon>Chromadorea</taxon>
        <taxon>Rhabditida</taxon>
        <taxon>Tylenchina</taxon>
        <taxon>Panagrolaimomorpha</taxon>
        <taxon>Strongyloidoidea</taxon>
        <taxon>Steinernematidae</taxon>
        <taxon>Steinernema</taxon>
    </lineage>
</organism>
<evidence type="ECO:0000313" key="2">
    <source>
        <dbReference type="Proteomes" id="UP000298663"/>
    </source>
</evidence>
<dbReference type="OrthoDB" id="6500349at2759"/>
<name>A0A4U5MDA2_STECR</name>
<protein>
    <submittedName>
        <fullName evidence="1">Uncharacterized protein</fullName>
    </submittedName>
</protein>
<reference evidence="1 2" key="1">
    <citation type="journal article" date="2015" name="Genome Biol.">
        <title>Comparative genomics of Steinernema reveals deeply conserved gene regulatory networks.</title>
        <authorList>
            <person name="Dillman A.R."/>
            <person name="Macchietto M."/>
            <person name="Porter C.F."/>
            <person name="Rogers A."/>
            <person name="Williams B."/>
            <person name="Antoshechkin I."/>
            <person name="Lee M.M."/>
            <person name="Goodwin Z."/>
            <person name="Lu X."/>
            <person name="Lewis E.E."/>
            <person name="Goodrich-Blair H."/>
            <person name="Stock S.P."/>
            <person name="Adams B.J."/>
            <person name="Sternberg P.W."/>
            <person name="Mortazavi A."/>
        </authorList>
    </citation>
    <scope>NUCLEOTIDE SEQUENCE [LARGE SCALE GENOMIC DNA]</scope>
    <source>
        <strain evidence="1 2">ALL</strain>
    </source>
</reference>
<accession>A0A4U5MDA2</accession>
<proteinExistence type="predicted"/>
<comment type="caution">
    <text evidence="1">The sequence shown here is derived from an EMBL/GenBank/DDBJ whole genome shotgun (WGS) entry which is preliminary data.</text>
</comment>
<evidence type="ECO:0000313" key="1">
    <source>
        <dbReference type="EMBL" id="TKR67032.1"/>
    </source>
</evidence>
<reference evidence="1 2" key="2">
    <citation type="journal article" date="2019" name="G3 (Bethesda)">
        <title>Hybrid Assembly of the Genome of the Entomopathogenic Nematode Steinernema carpocapsae Identifies the X-Chromosome.</title>
        <authorList>
            <person name="Serra L."/>
            <person name="Macchietto M."/>
            <person name="Macias-Munoz A."/>
            <person name="McGill C.J."/>
            <person name="Rodriguez I.M."/>
            <person name="Rodriguez B."/>
            <person name="Murad R."/>
            <person name="Mortazavi A."/>
        </authorList>
    </citation>
    <scope>NUCLEOTIDE SEQUENCE [LARGE SCALE GENOMIC DNA]</scope>
    <source>
        <strain evidence="1 2">ALL</strain>
    </source>
</reference>
<keyword evidence="2" id="KW-1185">Reference proteome</keyword>
<dbReference type="Proteomes" id="UP000298663">
    <property type="component" value="Unassembled WGS sequence"/>
</dbReference>
<gene>
    <name evidence="1" type="ORF">L596_023247</name>
</gene>
<dbReference type="EMBL" id="AZBU02000008">
    <property type="protein sequence ID" value="TKR67032.1"/>
    <property type="molecule type" value="Genomic_DNA"/>
</dbReference>